<sequence>CCSGSTYIVIRSAEHDKSISANHRDDFNHLINLEEFKEVALNHSNKVKPIVIITVDGGPDENPRFPETLASSIDIFKTHDRDALFVLTYGSGLSEFNAVECRMAPLQGGKSEILEFRIVYGILGNPKESLII</sequence>
<dbReference type="EMBL" id="CAJNOI010005487">
    <property type="protein sequence ID" value="CAF1566007.1"/>
    <property type="molecule type" value="Genomic_DNA"/>
</dbReference>
<dbReference type="PANTHER" id="PTHR46954:SF1">
    <property type="entry name" value="C2H2-TYPE DOMAIN-CONTAINING PROTEIN"/>
    <property type="match status" value="1"/>
</dbReference>
<dbReference type="Proteomes" id="UP000663877">
    <property type="component" value="Unassembled WGS sequence"/>
</dbReference>
<evidence type="ECO:0000313" key="3">
    <source>
        <dbReference type="Proteomes" id="UP000663832"/>
    </source>
</evidence>
<dbReference type="Proteomes" id="UP000663832">
    <property type="component" value="Unassembled WGS sequence"/>
</dbReference>
<proteinExistence type="predicted"/>
<accession>A0A815Y5Z0</accession>
<evidence type="ECO:0000313" key="2">
    <source>
        <dbReference type="EMBL" id="CAF1666780.1"/>
    </source>
</evidence>
<gene>
    <name evidence="1" type="ORF">BJG266_LOCUS47342</name>
    <name evidence="2" type="ORF">QVE165_LOCUS64381</name>
</gene>
<comment type="caution">
    <text evidence="1">The sequence shown here is derived from an EMBL/GenBank/DDBJ whole genome shotgun (WGS) entry which is preliminary data.</text>
</comment>
<protein>
    <submittedName>
        <fullName evidence="1">Uncharacterized protein</fullName>
    </submittedName>
</protein>
<dbReference type="OrthoDB" id="2433005at2759"/>
<feature type="non-terminal residue" evidence="1">
    <location>
        <position position="1"/>
    </location>
</feature>
<reference evidence="1" key="1">
    <citation type="submission" date="2021-02" db="EMBL/GenBank/DDBJ databases">
        <authorList>
            <person name="Nowell W R."/>
        </authorList>
    </citation>
    <scope>NUCLEOTIDE SEQUENCE</scope>
</reference>
<dbReference type="PANTHER" id="PTHR46954">
    <property type="entry name" value="C2H2-TYPE DOMAIN-CONTAINING PROTEIN"/>
    <property type="match status" value="1"/>
</dbReference>
<keyword evidence="3" id="KW-1185">Reference proteome</keyword>
<dbReference type="AlphaFoldDB" id="A0A815Y5Z0"/>
<evidence type="ECO:0000313" key="1">
    <source>
        <dbReference type="EMBL" id="CAF1566007.1"/>
    </source>
</evidence>
<dbReference type="EMBL" id="CAJNOM010005893">
    <property type="protein sequence ID" value="CAF1666780.1"/>
    <property type="molecule type" value="Genomic_DNA"/>
</dbReference>
<evidence type="ECO:0000313" key="4">
    <source>
        <dbReference type="Proteomes" id="UP000663877"/>
    </source>
</evidence>
<organism evidence="1 4">
    <name type="scientific">Adineta steineri</name>
    <dbReference type="NCBI Taxonomy" id="433720"/>
    <lineage>
        <taxon>Eukaryota</taxon>
        <taxon>Metazoa</taxon>
        <taxon>Spiralia</taxon>
        <taxon>Gnathifera</taxon>
        <taxon>Rotifera</taxon>
        <taxon>Eurotatoria</taxon>
        <taxon>Bdelloidea</taxon>
        <taxon>Adinetida</taxon>
        <taxon>Adinetidae</taxon>
        <taxon>Adineta</taxon>
    </lineage>
</organism>
<name>A0A815Y5Z0_9BILA</name>